<organism evidence="2 3">
    <name type="scientific">Fukomys damarensis</name>
    <name type="common">Damaraland mole rat</name>
    <name type="synonym">Cryptomys damarensis</name>
    <dbReference type="NCBI Taxonomy" id="885580"/>
    <lineage>
        <taxon>Eukaryota</taxon>
        <taxon>Metazoa</taxon>
        <taxon>Chordata</taxon>
        <taxon>Craniata</taxon>
        <taxon>Vertebrata</taxon>
        <taxon>Euteleostomi</taxon>
        <taxon>Mammalia</taxon>
        <taxon>Eutheria</taxon>
        <taxon>Euarchontoglires</taxon>
        <taxon>Glires</taxon>
        <taxon>Rodentia</taxon>
        <taxon>Hystricomorpha</taxon>
        <taxon>Bathyergidae</taxon>
        <taxon>Fukomys</taxon>
    </lineage>
</organism>
<reference evidence="2 3" key="1">
    <citation type="submission" date="2013-11" db="EMBL/GenBank/DDBJ databases">
        <title>The Damaraland mole rat (Fukomys damarensis) genome and evolution of African mole rats.</title>
        <authorList>
            <person name="Gladyshev V.N."/>
            <person name="Fang X."/>
        </authorList>
    </citation>
    <scope>NUCLEOTIDE SEQUENCE [LARGE SCALE GENOMIC DNA]</scope>
    <source>
        <tissue evidence="2">Liver</tissue>
    </source>
</reference>
<proteinExistence type="predicted"/>
<keyword evidence="3" id="KW-1185">Reference proteome</keyword>
<name>A0A091CXN8_FUKDA</name>
<evidence type="ECO:0000313" key="2">
    <source>
        <dbReference type="EMBL" id="KFO23018.1"/>
    </source>
</evidence>
<accession>A0A091CXN8</accession>
<dbReference type="AlphaFoldDB" id="A0A091CXN8"/>
<evidence type="ECO:0000256" key="1">
    <source>
        <dbReference type="SAM" id="MobiDB-lite"/>
    </source>
</evidence>
<gene>
    <name evidence="2" type="ORF">H920_15591</name>
</gene>
<feature type="region of interest" description="Disordered" evidence="1">
    <location>
        <begin position="64"/>
        <end position="125"/>
    </location>
</feature>
<dbReference type="EMBL" id="KN123860">
    <property type="protein sequence ID" value="KFO23018.1"/>
    <property type="molecule type" value="Genomic_DNA"/>
</dbReference>
<dbReference type="Proteomes" id="UP000028990">
    <property type="component" value="Unassembled WGS sequence"/>
</dbReference>
<protein>
    <submittedName>
        <fullName evidence="2">Uncharacterized protein</fullName>
    </submittedName>
</protein>
<sequence length="125" mass="13527">MLPCPSVALEPEEVDIGRHTEASQNNSLGARYGGFPWGFCFLRLSKIFLTSARTSLSFQNDLSLLPQSPVSHRGKLPSQGHLSRAPFRQRPPGPEAATPATGQQPQEQNTLTQLGGGGTTFRVQL</sequence>
<evidence type="ECO:0000313" key="3">
    <source>
        <dbReference type="Proteomes" id="UP000028990"/>
    </source>
</evidence>